<sequence length="666" mass="73039">MPARYHLRFQLPPRKDPAEAVAHATALARACQGAGIDEVVLLLAAEEVFDGYLAGEAEDRWYETTATVSDILRDAGLDVSLNPWVTTGHADRGRKDAHGFLPMVSPTGRTASAQASFTCPSWREWLYAHYGRFAGLGFRVLWLEDDFRFHNHAPLDWGGGFETPVLDRLAELVGRPVTRDEVVRAITEPGPPHPWRALLQQVWRTVQTETAERLSEVVEERSSGRSRLGLMSSLPDVHSVEGRDWPSLFQALAVQGRATHRPHFAPYSDSAPRTLSGQMWLLESQRALRPAWVESEPEIENWPHTTWSKSDVQTWSEMTTAQLSGADALFLNVHPMQAGRPDRFSGTAQLLRRSRPALDWIAGRHSKEGRTLGVGLPYRQDAAAHVRTRTGTLDELRTGPRGAADFLLRYGIPVTASKAPVQAVFGALAWTFDDDEIREMLTGGLLLDGVAADVLTQRGFGDLLGVQVAEVVDREDAQATDPFSFEQITHHPDPDIVGTLLSVNTQPALARLRPHPEAVVWTHILTPGEDAWGAGSCGYVNELGGRVAVLAATDPADLPRDDFGQRVIHAVIRFLEGPTPTLPLVSGGPHLIPHLSQQDGVTRLAMANGSFDPAVPHVDIPTPPDAVSSIRLDPLKTPEPASVLRGENGVTAETELPHRAWLMLAW</sequence>
<organism evidence="1">
    <name type="scientific">Streptomyces sp. NBC_00119</name>
    <dbReference type="NCBI Taxonomy" id="2975659"/>
    <lineage>
        <taxon>Bacteria</taxon>
        <taxon>Bacillati</taxon>
        <taxon>Actinomycetota</taxon>
        <taxon>Actinomycetes</taxon>
        <taxon>Kitasatosporales</taxon>
        <taxon>Streptomycetaceae</taxon>
        <taxon>Streptomyces</taxon>
    </lineage>
</organism>
<reference evidence="1" key="1">
    <citation type="submission" date="2022-10" db="EMBL/GenBank/DDBJ databases">
        <title>The complete genomes of actinobacterial strains from the NBC collection.</title>
        <authorList>
            <person name="Joergensen T.S."/>
            <person name="Alvarez Arevalo M."/>
            <person name="Sterndorff E.B."/>
            <person name="Faurdal D."/>
            <person name="Vuksanovic O."/>
            <person name="Mourched A.-S."/>
            <person name="Charusanti P."/>
            <person name="Shaw S."/>
            <person name="Blin K."/>
            <person name="Weber T."/>
        </authorList>
    </citation>
    <scope>NUCLEOTIDE SEQUENCE</scope>
    <source>
        <strain evidence="1">NBC_00119</strain>
    </source>
</reference>
<proteinExistence type="predicted"/>
<evidence type="ECO:0000313" key="1">
    <source>
        <dbReference type="EMBL" id="WTS10579.1"/>
    </source>
</evidence>
<dbReference type="AlphaFoldDB" id="A0AAU1TZ13"/>
<dbReference type="EMBL" id="CP108195">
    <property type="protein sequence ID" value="WTS10579.1"/>
    <property type="molecule type" value="Genomic_DNA"/>
</dbReference>
<gene>
    <name evidence="1" type="ORF">OHU69_05550</name>
</gene>
<protein>
    <submittedName>
        <fullName evidence="1">Uncharacterized protein</fullName>
    </submittedName>
</protein>
<accession>A0AAU1TZ13</accession>
<name>A0AAU1TZ13_9ACTN</name>